<dbReference type="InterPro" id="IPR036388">
    <property type="entry name" value="WH-like_DNA-bd_sf"/>
</dbReference>
<dbReference type="PROSITE" id="PS50043">
    <property type="entry name" value="HTH_LUXR_2"/>
    <property type="match status" value="1"/>
</dbReference>
<dbReference type="InterPro" id="IPR000792">
    <property type="entry name" value="Tscrpt_reg_LuxR_C"/>
</dbReference>
<evidence type="ECO:0000256" key="1">
    <source>
        <dbReference type="ARBA" id="ARBA00023015"/>
    </source>
</evidence>
<dbReference type="SUPFAM" id="SSF46894">
    <property type="entry name" value="C-terminal effector domain of the bipartite response regulators"/>
    <property type="match status" value="1"/>
</dbReference>
<evidence type="ECO:0000256" key="2">
    <source>
        <dbReference type="ARBA" id="ARBA00023125"/>
    </source>
</evidence>
<feature type="domain" description="HTH luxR-type" evidence="4">
    <location>
        <begin position="1"/>
        <end position="66"/>
    </location>
</feature>
<evidence type="ECO:0000259" key="4">
    <source>
        <dbReference type="PROSITE" id="PS50043"/>
    </source>
</evidence>
<keyword evidence="3" id="KW-0804">Transcription</keyword>
<dbReference type="InterPro" id="IPR016032">
    <property type="entry name" value="Sig_transdc_resp-reg_C-effctor"/>
</dbReference>
<dbReference type="RefSeq" id="WP_380705143.1">
    <property type="nucleotide sequence ID" value="NZ_JBHSAP010000015.1"/>
</dbReference>
<evidence type="ECO:0000313" key="5">
    <source>
        <dbReference type="EMBL" id="MFC4077337.1"/>
    </source>
</evidence>
<keyword evidence="1" id="KW-0805">Transcription regulation</keyword>
<sequence>MEEHQVDLTPMERKVAIQIAKGKTNAEIADHLFISQRRVGQLISSIKRKWQVHSRVLIGMMALHLGWATLAIHPRTVEVLEKKVHVR</sequence>
<protein>
    <submittedName>
        <fullName evidence="5">Response regulator transcription factor</fullName>
    </submittedName>
</protein>
<dbReference type="PRINTS" id="PR00038">
    <property type="entry name" value="HTHLUXR"/>
</dbReference>
<keyword evidence="2" id="KW-0238">DNA-binding</keyword>
<organism evidence="5 6">
    <name type="scientific">Salinithrix halophila</name>
    <dbReference type="NCBI Taxonomy" id="1485204"/>
    <lineage>
        <taxon>Bacteria</taxon>
        <taxon>Bacillati</taxon>
        <taxon>Bacillota</taxon>
        <taxon>Bacilli</taxon>
        <taxon>Bacillales</taxon>
        <taxon>Thermoactinomycetaceae</taxon>
        <taxon>Salinithrix</taxon>
    </lineage>
</organism>
<dbReference type="Proteomes" id="UP001595843">
    <property type="component" value="Unassembled WGS sequence"/>
</dbReference>
<evidence type="ECO:0000256" key="3">
    <source>
        <dbReference type="ARBA" id="ARBA00023163"/>
    </source>
</evidence>
<gene>
    <name evidence="5" type="ORF">ACFOUO_11055</name>
</gene>
<proteinExistence type="predicted"/>
<dbReference type="PANTHER" id="PTHR43214">
    <property type="entry name" value="TWO-COMPONENT RESPONSE REGULATOR"/>
    <property type="match status" value="1"/>
</dbReference>
<accession>A0ABV8JKP8</accession>
<keyword evidence="6" id="KW-1185">Reference proteome</keyword>
<dbReference type="InterPro" id="IPR039420">
    <property type="entry name" value="WalR-like"/>
</dbReference>
<evidence type="ECO:0000313" key="6">
    <source>
        <dbReference type="Proteomes" id="UP001595843"/>
    </source>
</evidence>
<name>A0ABV8JKP8_9BACL</name>
<dbReference type="EMBL" id="JBHSAP010000015">
    <property type="protein sequence ID" value="MFC4077337.1"/>
    <property type="molecule type" value="Genomic_DNA"/>
</dbReference>
<dbReference type="Pfam" id="PF00196">
    <property type="entry name" value="GerE"/>
    <property type="match status" value="1"/>
</dbReference>
<dbReference type="SMART" id="SM00421">
    <property type="entry name" value="HTH_LUXR"/>
    <property type="match status" value="1"/>
</dbReference>
<dbReference type="Gene3D" id="1.10.10.10">
    <property type="entry name" value="Winged helix-like DNA-binding domain superfamily/Winged helix DNA-binding domain"/>
    <property type="match status" value="1"/>
</dbReference>
<reference evidence="6" key="1">
    <citation type="journal article" date="2019" name="Int. J. Syst. Evol. Microbiol.">
        <title>The Global Catalogue of Microorganisms (GCM) 10K type strain sequencing project: providing services to taxonomists for standard genome sequencing and annotation.</title>
        <authorList>
            <consortium name="The Broad Institute Genomics Platform"/>
            <consortium name="The Broad Institute Genome Sequencing Center for Infectious Disease"/>
            <person name="Wu L."/>
            <person name="Ma J."/>
        </authorList>
    </citation>
    <scope>NUCLEOTIDE SEQUENCE [LARGE SCALE GENOMIC DNA]</scope>
    <source>
        <strain evidence="6">IBRC-M 10813</strain>
    </source>
</reference>
<comment type="caution">
    <text evidence="5">The sequence shown here is derived from an EMBL/GenBank/DDBJ whole genome shotgun (WGS) entry which is preliminary data.</text>
</comment>